<dbReference type="Pfam" id="PF02643">
    <property type="entry name" value="DUF192"/>
    <property type="match status" value="1"/>
</dbReference>
<protein>
    <recommendedName>
        <fullName evidence="3">DUF192 domain-containing protein</fullName>
    </recommendedName>
</protein>
<dbReference type="PANTHER" id="PTHR37953:SF1">
    <property type="entry name" value="UPF0127 PROTEIN MJ1496"/>
    <property type="match status" value="1"/>
</dbReference>
<dbReference type="AlphaFoldDB" id="A0A0G0U1D3"/>
<gene>
    <name evidence="1" type="ORF">UU29_C0008G0033</name>
</gene>
<dbReference type="InterPro" id="IPR038695">
    <property type="entry name" value="Saro_0823-like_sf"/>
</dbReference>
<evidence type="ECO:0000313" key="2">
    <source>
        <dbReference type="Proteomes" id="UP000034601"/>
    </source>
</evidence>
<dbReference type="Proteomes" id="UP000034601">
    <property type="component" value="Unassembled WGS sequence"/>
</dbReference>
<sequence>MDKKFAIQIIALVLVILGALYLSSNSSILQSVLPLNQNLSRTQIKINETVVNVEVADTPSERSKGLGGRLSLASNSGMLFVFPETKKTQFWMKGMNFPLDFIFIRDGKVVDIIPNVQPPLPNQPDSNLPVYEPTVSINMMLEVSAGFVAAHSIKLGDQVYLIK</sequence>
<dbReference type="Gene3D" id="2.60.120.1140">
    <property type="entry name" value="Protein of unknown function DUF192"/>
    <property type="match status" value="1"/>
</dbReference>
<name>A0A0G0U1D3_9BACT</name>
<reference evidence="1 2" key="1">
    <citation type="journal article" date="2015" name="Nature">
        <title>rRNA introns, odd ribosomes, and small enigmatic genomes across a large radiation of phyla.</title>
        <authorList>
            <person name="Brown C.T."/>
            <person name="Hug L.A."/>
            <person name="Thomas B.C."/>
            <person name="Sharon I."/>
            <person name="Castelle C.J."/>
            <person name="Singh A."/>
            <person name="Wilkins M.J."/>
            <person name="Williams K.H."/>
            <person name="Banfield J.F."/>
        </authorList>
    </citation>
    <scope>NUCLEOTIDE SEQUENCE [LARGE SCALE GENOMIC DNA]</scope>
</reference>
<comment type="caution">
    <text evidence="1">The sequence shown here is derived from an EMBL/GenBank/DDBJ whole genome shotgun (WGS) entry which is preliminary data.</text>
</comment>
<proteinExistence type="predicted"/>
<accession>A0A0G0U1D3</accession>
<dbReference type="PANTHER" id="PTHR37953">
    <property type="entry name" value="UPF0127 PROTEIN MJ1496"/>
    <property type="match status" value="1"/>
</dbReference>
<dbReference type="InterPro" id="IPR003795">
    <property type="entry name" value="DUF192"/>
</dbReference>
<evidence type="ECO:0008006" key="3">
    <source>
        <dbReference type="Google" id="ProtNLM"/>
    </source>
</evidence>
<evidence type="ECO:0000313" key="1">
    <source>
        <dbReference type="EMBL" id="KKR82924.1"/>
    </source>
</evidence>
<organism evidence="1 2">
    <name type="scientific">Candidatus Daviesbacteria bacterium GW2011_GWA2_40_9</name>
    <dbReference type="NCBI Taxonomy" id="1618424"/>
    <lineage>
        <taxon>Bacteria</taxon>
        <taxon>Candidatus Daviesiibacteriota</taxon>
    </lineage>
</organism>
<dbReference type="EMBL" id="LCAB01000008">
    <property type="protein sequence ID" value="KKR82924.1"/>
    <property type="molecule type" value="Genomic_DNA"/>
</dbReference>